<dbReference type="PANTHER" id="PTHR43301:SF3">
    <property type="entry name" value="ARABINAN ENDO-1,5-ALPHA-L-ARABINOSIDASE A-RELATED"/>
    <property type="match status" value="1"/>
</dbReference>
<dbReference type="PANTHER" id="PTHR43301">
    <property type="entry name" value="ARABINAN ENDO-1,5-ALPHA-L-ARABINOSIDASE"/>
    <property type="match status" value="1"/>
</dbReference>
<evidence type="ECO:0000256" key="7">
    <source>
        <dbReference type="RuleBase" id="RU361187"/>
    </source>
</evidence>
<dbReference type="EC" id="3.2.1.99" evidence="9"/>
<feature type="active site" description="Proton donor" evidence="5">
    <location>
        <position position="228"/>
    </location>
</feature>
<dbReference type="GeneID" id="97179727"/>
<dbReference type="AlphaFoldDB" id="A0A2X2JEZ1"/>
<evidence type="ECO:0000256" key="6">
    <source>
        <dbReference type="PIRSR" id="PIRSR606710-2"/>
    </source>
</evidence>
<dbReference type="GO" id="GO:0005975">
    <property type="term" value="P:carbohydrate metabolic process"/>
    <property type="evidence" value="ECO:0007669"/>
    <property type="project" value="InterPro"/>
</dbReference>
<sequence length="366" mass="40412">MLNAMLFRYWIGGVAVLNLLSSCGSATGSVKPSEQIANATAQHKTYSNPVFEPILADPTVVRDPQRKMFYAYGTADNWGDGKGQRLVSILQSTDLVNWTWIGTAFPTKPGWKAEGGIWAPDVVQLNGKYLLYYAYSTWGDPNPGIGVALAARPEGPFIDQGKLFDSKEIDVPNSIDPYFFTENGQNYLFWGSFSDASTQGTYGVELDKNGTVVPDLNKKFKVAAGDFEAVVIHKRKGYYYFVGSKGSCCEGEKSSYHVLVGRSRHLKGPYVDQEGRNLTQRGSGTLLLKGNDQFVGTGHTSRIITDDKGKDWILYHGIDPKQPRVATGGNRRMLLLDQIVWDKDWPKIEGTTSSVAPQPAPTFNFK</sequence>
<evidence type="ECO:0000313" key="10">
    <source>
        <dbReference type="Proteomes" id="UP000251241"/>
    </source>
</evidence>
<feature type="site" description="Important for catalytic activity, responsible for pKa modulation of the active site Glu and correct orientation of both the proton donor and substrate" evidence="6">
    <location>
        <position position="176"/>
    </location>
</feature>
<reference evidence="9 10" key="1">
    <citation type="submission" date="2018-06" db="EMBL/GenBank/DDBJ databases">
        <authorList>
            <consortium name="Pathogen Informatics"/>
            <person name="Doyle S."/>
        </authorList>
    </citation>
    <scope>NUCLEOTIDE SEQUENCE [LARGE SCALE GENOMIC DNA]</scope>
    <source>
        <strain evidence="9 10">NCTC11343</strain>
    </source>
</reference>
<accession>A0A2X2JEZ1</accession>
<dbReference type="InterPro" id="IPR023296">
    <property type="entry name" value="Glyco_hydro_beta-prop_sf"/>
</dbReference>
<keyword evidence="3 7" id="KW-0378">Hydrolase</keyword>
<proteinExistence type="inferred from homology"/>
<dbReference type="InterPro" id="IPR050727">
    <property type="entry name" value="GH43_arabinanases"/>
</dbReference>
<name>A0A2X2JEZ1_SPHMU</name>
<evidence type="ECO:0000256" key="8">
    <source>
        <dbReference type="SAM" id="SignalP"/>
    </source>
</evidence>
<feature type="active site" description="Proton acceptor" evidence="5">
    <location>
        <position position="57"/>
    </location>
</feature>
<evidence type="ECO:0000256" key="4">
    <source>
        <dbReference type="ARBA" id="ARBA00023295"/>
    </source>
</evidence>
<evidence type="ECO:0000256" key="3">
    <source>
        <dbReference type="ARBA" id="ARBA00022801"/>
    </source>
</evidence>
<evidence type="ECO:0000256" key="2">
    <source>
        <dbReference type="ARBA" id="ARBA00009865"/>
    </source>
</evidence>
<dbReference type="EMBL" id="UAUU01000011">
    <property type="protein sequence ID" value="SPZ92897.1"/>
    <property type="molecule type" value="Genomic_DNA"/>
</dbReference>
<dbReference type="RefSeq" id="WP_239468834.1">
    <property type="nucleotide sequence ID" value="NZ_CP069793.1"/>
</dbReference>
<dbReference type="CDD" id="cd18616">
    <property type="entry name" value="GH43_ABN-like"/>
    <property type="match status" value="1"/>
</dbReference>
<evidence type="ECO:0000256" key="5">
    <source>
        <dbReference type="PIRSR" id="PIRSR606710-1"/>
    </source>
</evidence>
<keyword evidence="4 7" id="KW-0326">Glycosidase</keyword>
<keyword evidence="8" id="KW-0732">Signal</keyword>
<organism evidence="9 10">
    <name type="scientific">Sphingobacterium multivorum</name>
    <dbReference type="NCBI Taxonomy" id="28454"/>
    <lineage>
        <taxon>Bacteria</taxon>
        <taxon>Pseudomonadati</taxon>
        <taxon>Bacteroidota</taxon>
        <taxon>Sphingobacteriia</taxon>
        <taxon>Sphingobacteriales</taxon>
        <taxon>Sphingobacteriaceae</taxon>
        <taxon>Sphingobacterium</taxon>
    </lineage>
</organism>
<dbReference type="Proteomes" id="UP000251241">
    <property type="component" value="Unassembled WGS sequence"/>
</dbReference>
<evidence type="ECO:0000313" key="9">
    <source>
        <dbReference type="EMBL" id="SPZ92897.1"/>
    </source>
</evidence>
<feature type="chain" id="PRO_5016121236" evidence="8">
    <location>
        <begin position="29"/>
        <end position="366"/>
    </location>
</feature>
<dbReference type="GO" id="GO:0046558">
    <property type="term" value="F:arabinan endo-1,5-alpha-L-arabinosidase activity"/>
    <property type="evidence" value="ECO:0007669"/>
    <property type="project" value="UniProtKB-EC"/>
</dbReference>
<comment type="pathway">
    <text evidence="1">Glycan metabolism; L-arabinan degradation.</text>
</comment>
<comment type="similarity">
    <text evidence="2 7">Belongs to the glycosyl hydrolase 43 family.</text>
</comment>
<dbReference type="SUPFAM" id="SSF75005">
    <property type="entry name" value="Arabinanase/levansucrase/invertase"/>
    <property type="match status" value="1"/>
</dbReference>
<dbReference type="Gene3D" id="2.115.10.20">
    <property type="entry name" value="Glycosyl hydrolase domain, family 43"/>
    <property type="match status" value="1"/>
</dbReference>
<protein>
    <submittedName>
        <fullName evidence="9">Arabinan endo-1,5-alpha-L-arabinosidase</fullName>
        <ecNumber evidence="9">3.2.1.99</ecNumber>
    </submittedName>
</protein>
<gene>
    <name evidence="9" type="primary">abnA</name>
    <name evidence="9" type="ORF">NCTC11343_04843</name>
</gene>
<evidence type="ECO:0000256" key="1">
    <source>
        <dbReference type="ARBA" id="ARBA00004834"/>
    </source>
</evidence>
<feature type="signal peptide" evidence="8">
    <location>
        <begin position="1"/>
        <end position="28"/>
    </location>
</feature>
<dbReference type="InterPro" id="IPR006710">
    <property type="entry name" value="Glyco_hydro_43"/>
</dbReference>
<dbReference type="Pfam" id="PF04616">
    <property type="entry name" value="Glyco_hydro_43"/>
    <property type="match status" value="1"/>
</dbReference>